<dbReference type="Gene3D" id="2.170.270.10">
    <property type="entry name" value="SET domain"/>
    <property type="match status" value="1"/>
</dbReference>
<dbReference type="GO" id="GO:0032259">
    <property type="term" value="P:methylation"/>
    <property type="evidence" value="ECO:0007669"/>
    <property type="project" value="UniProtKB-KW"/>
</dbReference>
<dbReference type="PROSITE" id="PS50867">
    <property type="entry name" value="PRE_SET"/>
    <property type="match status" value="1"/>
</dbReference>
<dbReference type="SUPFAM" id="SSF82199">
    <property type="entry name" value="SET domain"/>
    <property type="match status" value="1"/>
</dbReference>
<feature type="domain" description="Pre-SET" evidence="9">
    <location>
        <begin position="30"/>
        <end position="87"/>
    </location>
</feature>
<dbReference type="SMART" id="SM00317">
    <property type="entry name" value="SET"/>
    <property type="match status" value="1"/>
</dbReference>
<keyword evidence="5" id="KW-0949">S-adenosyl-L-methionine</keyword>
<dbReference type="GO" id="GO:0008270">
    <property type="term" value="F:zinc ion binding"/>
    <property type="evidence" value="ECO:0007669"/>
    <property type="project" value="InterPro"/>
</dbReference>
<evidence type="ECO:0000259" key="10">
    <source>
        <dbReference type="PROSITE" id="PS50868"/>
    </source>
</evidence>
<keyword evidence="7" id="KW-0862">Zinc</keyword>
<name>A0A5S6R2P7_TRIMR</name>
<keyword evidence="3" id="KW-0489">Methyltransferase</keyword>
<dbReference type="Proteomes" id="UP000046395">
    <property type="component" value="Unassembled WGS sequence"/>
</dbReference>
<accession>A0A5S6R2P7</accession>
<keyword evidence="6" id="KW-0479">Metal-binding</keyword>
<dbReference type="Pfam" id="PF05033">
    <property type="entry name" value="Pre-SET"/>
    <property type="match status" value="1"/>
</dbReference>
<evidence type="ECO:0000313" key="12">
    <source>
        <dbReference type="WBParaSite" id="TMUE_3000013916.1"/>
    </source>
</evidence>
<dbReference type="GO" id="GO:0042054">
    <property type="term" value="F:histone methyltransferase activity"/>
    <property type="evidence" value="ECO:0007669"/>
    <property type="project" value="InterPro"/>
</dbReference>
<dbReference type="InterPro" id="IPR050973">
    <property type="entry name" value="H3K9_Histone-Lys_N-MTase"/>
</dbReference>
<proteinExistence type="predicted"/>
<dbReference type="GO" id="GO:0005694">
    <property type="term" value="C:chromosome"/>
    <property type="evidence" value="ECO:0007669"/>
    <property type="project" value="UniProtKB-SubCell"/>
</dbReference>
<comment type="subcellular location">
    <subcellularLocation>
        <location evidence="1">Chromosome</location>
    </subcellularLocation>
</comment>
<dbReference type="GO" id="GO:0005634">
    <property type="term" value="C:nucleus"/>
    <property type="evidence" value="ECO:0007669"/>
    <property type="project" value="InterPro"/>
</dbReference>
<protein>
    <submittedName>
        <fullName evidence="12">SET domain-containing protein</fullName>
    </submittedName>
</protein>
<feature type="domain" description="Post-SET" evidence="10">
    <location>
        <begin position="223"/>
        <end position="239"/>
    </location>
</feature>
<evidence type="ECO:0000256" key="1">
    <source>
        <dbReference type="ARBA" id="ARBA00004286"/>
    </source>
</evidence>
<evidence type="ECO:0000259" key="8">
    <source>
        <dbReference type="PROSITE" id="PS50280"/>
    </source>
</evidence>
<dbReference type="InterPro" id="IPR001214">
    <property type="entry name" value="SET_dom"/>
</dbReference>
<dbReference type="InterPro" id="IPR007728">
    <property type="entry name" value="Pre-SET_dom"/>
</dbReference>
<evidence type="ECO:0000256" key="6">
    <source>
        <dbReference type="ARBA" id="ARBA00022723"/>
    </source>
</evidence>
<keyword evidence="4" id="KW-0808">Transferase</keyword>
<sequence>MRPSTLDFEYISQSVPGPGGEPADFAPTLRGCLCPGNCSSQTLCSCLRFGDNYDSGLLIDFGKPVVECGANCACANGRCPNRVAQRGISLPLRVFESGREKGFGLRCLSPIVRGQFVCNYEGEAIGKEEAKRRLAALHADSPNFLFILREHTSAGEVIVTCIDPTRRGNLARFLNHSCAPNLTVVPLRYTIPLARLALFANRDIAPMEELHYSYGQSSGSTSDSKPCHCGSVNCTGVLPFDDCCI</sequence>
<dbReference type="SMART" id="SM00508">
    <property type="entry name" value="PostSET"/>
    <property type="match status" value="1"/>
</dbReference>
<dbReference type="InterPro" id="IPR003616">
    <property type="entry name" value="Post-SET_dom"/>
</dbReference>
<keyword evidence="2" id="KW-0158">Chromosome</keyword>
<evidence type="ECO:0000256" key="5">
    <source>
        <dbReference type="ARBA" id="ARBA00022691"/>
    </source>
</evidence>
<dbReference type="InterPro" id="IPR046341">
    <property type="entry name" value="SET_dom_sf"/>
</dbReference>
<dbReference type="STRING" id="70415.A0A5S6R2P7"/>
<dbReference type="PANTHER" id="PTHR46223">
    <property type="entry name" value="HISTONE-LYSINE N-METHYLTRANSFERASE SUV39H"/>
    <property type="match status" value="1"/>
</dbReference>
<dbReference type="Pfam" id="PF00856">
    <property type="entry name" value="SET"/>
    <property type="match status" value="1"/>
</dbReference>
<feature type="domain" description="SET" evidence="8">
    <location>
        <begin position="90"/>
        <end position="215"/>
    </location>
</feature>
<evidence type="ECO:0000256" key="4">
    <source>
        <dbReference type="ARBA" id="ARBA00022679"/>
    </source>
</evidence>
<evidence type="ECO:0000256" key="2">
    <source>
        <dbReference type="ARBA" id="ARBA00022454"/>
    </source>
</evidence>
<keyword evidence="11" id="KW-1185">Reference proteome</keyword>
<dbReference type="PROSITE" id="PS50280">
    <property type="entry name" value="SET"/>
    <property type="match status" value="1"/>
</dbReference>
<organism evidence="11 12">
    <name type="scientific">Trichuris muris</name>
    <name type="common">Mouse whipworm</name>
    <dbReference type="NCBI Taxonomy" id="70415"/>
    <lineage>
        <taxon>Eukaryota</taxon>
        <taxon>Metazoa</taxon>
        <taxon>Ecdysozoa</taxon>
        <taxon>Nematoda</taxon>
        <taxon>Enoplea</taxon>
        <taxon>Dorylaimia</taxon>
        <taxon>Trichinellida</taxon>
        <taxon>Trichuridae</taxon>
        <taxon>Trichuris</taxon>
    </lineage>
</organism>
<dbReference type="AlphaFoldDB" id="A0A5S6R2P7"/>
<evidence type="ECO:0000256" key="3">
    <source>
        <dbReference type="ARBA" id="ARBA00022603"/>
    </source>
</evidence>
<evidence type="ECO:0000259" key="9">
    <source>
        <dbReference type="PROSITE" id="PS50867"/>
    </source>
</evidence>
<dbReference type="WBParaSite" id="TMUE_3000013916.1">
    <property type="protein sequence ID" value="TMUE_3000013916.1"/>
    <property type="gene ID" value="WBGene00292900"/>
</dbReference>
<evidence type="ECO:0000313" key="11">
    <source>
        <dbReference type="Proteomes" id="UP000046395"/>
    </source>
</evidence>
<reference evidence="12" key="1">
    <citation type="submission" date="2019-12" db="UniProtKB">
        <authorList>
            <consortium name="WormBaseParasite"/>
        </authorList>
    </citation>
    <scope>IDENTIFICATION</scope>
</reference>
<dbReference type="PANTHER" id="PTHR46223:SF3">
    <property type="entry name" value="HISTONE-LYSINE N-METHYLTRANSFERASE SET-23"/>
    <property type="match status" value="1"/>
</dbReference>
<dbReference type="PROSITE" id="PS50868">
    <property type="entry name" value="POST_SET"/>
    <property type="match status" value="1"/>
</dbReference>
<evidence type="ECO:0000256" key="7">
    <source>
        <dbReference type="ARBA" id="ARBA00022833"/>
    </source>
</evidence>